<feature type="transmembrane region" description="Helical" evidence="7">
    <location>
        <begin position="277"/>
        <end position="293"/>
    </location>
</feature>
<dbReference type="Pfam" id="PF00892">
    <property type="entry name" value="EamA"/>
    <property type="match status" value="2"/>
</dbReference>
<evidence type="ECO:0000313" key="9">
    <source>
        <dbReference type="EMBL" id="KRN21762.1"/>
    </source>
</evidence>
<comment type="caution">
    <text evidence="9">The sequence shown here is derived from an EMBL/GenBank/DDBJ whole genome shotgun (WGS) entry which is preliminary data.</text>
</comment>
<evidence type="ECO:0000256" key="3">
    <source>
        <dbReference type="ARBA" id="ARBA00022475"/>
    </source>
</evidence>
<gene>
    <name evidence="9" type="ORF">FD14_GL000945</name>
</gene>
<dbReference type="SUPFAM" id="SSF103481">
    <property type="entry name" value="Multidrug resistance efflux transporter EmrE"/>
    <property type="match status" value="2"/>
</dbReference>
<feature type="transmembrane region" description="Helical" evidence="7">
    <location>
        <begin position="42"/>
        <end position="59"/>
    </location>
</feature>
<feature type="transmembrane region" description="Helical" evidence="7">
    <location>
        <begin position="101"/>
        <end position="122"/>
    </location>
</feature>
<feature type="domain" description="EamA" evidence="8">
    <location>
        <begin position="161"/>
        <end position="293"/>
    </location>
</feature>
<feature type="domain" description="EamA" evidence="8">
    <location>
        <begin position="8"/>
        <end position="147"/>
    </location>
</feature>
<comment type="similarity">
    <text evidence="2">Belongs to the EamA transporter family.</text>
</comment>
<evidence type="ECO:0000256" key="2">
    <source>
        <dbReference type="ARBA" id="ARBA00007362"/>
    </source>
</evidence>
<accession>A0A0R2EZG3</accession>
<evidence type="ECO:0000256" key="7">
    <source>
        <dbReference type="SAM" id="Phobius"/>
    </source>
</evidence>
<feature type="transmembrane region" description="Helical" evidence="7">
    <location>
        <begin position="129"/>
        <end position="147"/>
    </location>
</feature>
<evidence type="ECO:0000256" key="4">
    <source>
        <dbReference type="ARBA" id="ARBA00022692"/>
    </source>
</evidence>
<keyword evidence="5 7" id="KW-1133">Transmembrane helix</keyword>
<feature type="transmembrane region" description="Helical" evidence="7">
    <location>
        <begin position="219"/>
        <end position="242"/>
    </location>
</feature>
<feature type="transmembrane region" description="Helical" evidence="7">
    <location>
        <begin position="74"/>
        <end position="95"/>
    </location>
</feature>
<dbReference type="AlphaFoldDB" id="A0A0R2EZG3"/>
<proteinExistence type="inferred from homology"/>
<dbReference type="GO" id="GO:0005886">
    <property type="term" value="C:plasma membrane"/>
    <property type="evidence" value="ECO:0007669"/>
    <property type="project" value="UniProtKB-SubCell"/>
</dbReference>
<dbReference type="InterPro" id="IPR000620">
    <property type="entry name" value="EamA_dom"/>
</dbReference>
<dbReference type="InterPro" id="IPR037185">
    <property type="entry name" value="EmrE-like"/>
</dbReference>
<protein>
    <submittedName>
        <fullName evidence="9">DMT family permease</fullName>
    </submittedName>
</protein>
<comment type="subcellular location">
    <subcellularLocation>
        <location evidence="1">Cell membrane</location>
        <topology evidence="1">Multi-pass membrane protein</topology>
    </subcellularLocation>
</comment>
<keyword evidence="10" id="KW-1185">Reference proteome</keyword>
<name>A0A0R2EZG3_9LACO</name>
<dbReference type="OrthoDB" id="9810818at2"/>
<organism evidence="9 10">
    <name type="scientific">Secundilactobacillus similis DSM 23365 = JCM 2765</name>
    <dbReference type="NCBI Taxonomy" id="1423804"/>
    <lineage>
        <taxon>Bacteria</taxon>
        <taxon>Bacillati</taxon>
        <taxon>Bacillota</taxon>
        <taxon>Bacilli</taxon>
        <taxon>Lactobacillales</taxon>
        <taxon>Lactobacillaceae</taxon>
        <taxon>Secundilactobacillus</taxon>
    </lineage>
</organism>
<evidence type="ECO:0000256" key="5">
    <source>
        <dbReference type="ARBA" id="ARBA00022989"/>
    </source>
</evidence>
<evidence type="ECO:0000259" key="8">
    <source>
        <dbReference type="Pfam" id="PF00892"/>
    </source>
</evidence>
<keyword evidence="3" id="KW-1003">Cell membrane</keyword>
<keyword evidence="4 7" id="KW-0812">Transmembrane</keyword>
<dbReference type="EMBL" id="AYZM01000105">
    <property type="protein sequence ID" value="KRN21762.1"/>
    <property type="molecule type" value="Genomic_DNA"/>
</dbReference>
<dbReference type="Gene3D" id="1.10.3730.20">
    <property type="match status" value="1"/>
</dbReference>
<dbReference type="RefSeq" id="WP_054733256.1">
    <property type="nucleotide sequence ID" value="NZ_AYZM01000105.1"/>
</dbReference>
<feature type="transmembrane region" description="Helical" evidence="7">
    <location>
        <begin position="159"/>
        <end position="178"/>
    </location>
</feature>
<keyword evidence="6 7" id="KW-0472">Membrane</keyword>
<sequence length="311" mass="33426">MRTTQITKGIFLALIASTMWGISGTVLQFISQDQQLPADWFLSARTLGAGVILIGVALIKERGATFALFRQPRLIGWLVAYAVFGLMANLMTFYLSVQTGTAAAATILQYLSPLFIVIGSLLFKREWPLRSDLIAFIVSALGVFLAITKGDVSQLAIPMNALLWGIGSGLTAALYVVLPRAIVKAGVSPIVILGWGTLIAGVLFNSYRPIWHDAPQVTLSLVASMGTVIIVGTILPFCLLLYSAQFAPSDVISILDAAQPVVTFVLSVLFLGLQLSWVEALGAVLVVVAIYLLQRGRRAPEQLPTVEQVGR</sequence>
<reference evidence="9 10" key="1">
    <citation type="journal article" date="2015" name="Genome Announc.">
        <title>Expanding the biotechnology potential of lactobacilli through comparative genomics of 213 strains and associated genera.</title>
        <authorList>
            <person name="Sun Z."/>
            <person name="Harris H.M."/>
            <person name="McCann A."/>
            <person name="Guo C."/>
            <person name="Argimon S."/>
            <person name="Zhang W."/>
            <person name="Yang X."/>
            <person name="Jeffery I.B."/>
            <person name="Cooney J.C."/>
            <person name="Kagawa T.F."/>
            <person name="Liu W."/>
            <person name="Song Y."/>
            <person name="Salvetti E."/>
            <person name="Wrobel A."/>
            <person name="Rasinkangas P."/>
            <person name="Parkhill J."/>
            <person name="Rea M.C."/>
            <person name="O'Sullivan O."/>
            <person name="Ritari J."/>
            <person name="Douillard F.P."/>
            <person name="Paul Ross R."/>
            <person name="Yang R."/>
            <person name="Briner A.E."/>
            <person name="Felis G.E."/>
            <person name="de Vos W.M."/>
            <person name="Barrangou R."/>
            <person name="Klaenhammer T.R."/>
            <person name="Caufield P.W."/>
            <person name="Cui Y."/>
            <person name="Zhang H."/>
            <person name="O'Toole P.W."/>
        </authorList>
    </citation>
    <scope>NUCLEOTIDE SEQUENCE [LARGE SCALE GENOMIC DNA]</scope>
    <source>
        <strain evidence="9 10">DSM 23365</strain>
    </source>
</reference>
<dbReference type="PANTHER" id="PTHR32322">
    <property type="entry name" value="INNER MEMBRANE TRANSPORTER"/>
    <property type="match status" value="1"/>
</dbReference>
<dbReference type="PATRIC" id="fig|1423804.4.peg.1015"/>
<dbReference type="Proteomes" id="UP000051442">
    <property type="component" value="Unassembled WGS sequence"/>
</dbReference>
<feature type="transmembrane region" description="Helical" evidence="7">
    <location>
        <begin position="254"/>
        <end position="271"/>
    </location>
</feature>
<feature type="transmembrane region" description="Helical" evidence="7">
    <location>
        <begin position="190"/>
        <end position="207"/>
    </location>
</feature>
<dbReference type="PANTHER" id="PTHR32322:SF18">
    <property type="entry name" value="S-ADENOSYLMETHIONINE_S-ADENOSYLHOMOCYSTEINE TRANSPORTER"/>
    <property type="match status" value="1"/>
</dbReference>
<evidence type="ECO:0000313" key="10">
    <source>
        <dbReference type="Proteomes" id="UP000051442"/>
    </source>
</evidence>
<evidence type="ECO:0000256" key="6">
    <source>
        <dbReference type="ARBA" id="ARBA00023136"/>
    </source>
</evidence>
<evidence type="ECO:0000256" key="1">
    <source>
        <dbReference type="ARBA" id="ARBA00004651"/>
    </source>
</evidence>
<dbReference type="InterPro" id="IPR050638">
    <property type="entry name" value="AA-Vitamin_Transporters"/>
</dbReference>
<feature type="transmembrane region" description="Helical" evidence="7">
    <location>
        <begin position="9"/>
        <end position="30"/>
    </location>
</feature>